<dbReference type="GO" id="GO:0016740">
    <property type="term" value="F:transferase activity"/>
    <property type="evidence" value="ECO:0007669"/>
    <property type="project" value="UniProtKB-KW"/>
</dbReference>
<dbReference type="CDD" id="cd05403">
    <property type="entry name" value="NT_KNTase_like"/>
    <property type="match status" value="1"/>
</dbReference>
<dbReference type="InterPro" id="IPR041633">
    <property type="entry name" value="Polbeta"/>
</dbReference>
<protein>
    <submittedName>
        <fullName evidence="2">Nucleotidyltransferase domain-containing protein</fullName>
    </submittedName>
</protein>
<evidence type="ECO:0000313" key="3">
    <source>
        <dbReference type="Proteomes" id="UP000515292"/>
    </source>
</evidence>
<keyword evidence="2" id="KW-0808">Transferase</keyword>
<evidence type="ECO:0000313" key="2">
    <source>
        <dbReference type="EMBL" id="QMW23421.1"/>
    </source>
</evidence>
<feature type="domain" description="Polymerase beta nucleotidyltransferase" evidence="1">
    <location>
        <begin position="23"/>
        <end position="101"/>
    </location>
</feature>
<dbReference type="KEGG" id="sand:H3309_02650"/>
<reference evidence="2 3" key="1">
    <citation type="submission" date="2020-07" db="EMBL/GenBank/DDBJ databases">
        <title>Complete genome sequence for Sandaracinobacter sp. M6.</title>
        <authorList>
            <person name="Tang Y."/>
            <person name="Liu Q."/>
            <person name="Guo Z."/>
            <person name="Lei P."/>
            <person name="Huang B."/>
        </authorList>
    </citation>
    <scope>NUCLEOTIDE SEQUENCE [LARGE SCALE GENOMIC DNA]</scope>
    <source>
        <strain evidence="2 3">M6</strain>
    </source>
</reference>
<keyword evidence="3" id="KW-1185">Reference proteome</keyword>
<dbReference type="AlphaFoldDB" id="A0A7G5IJ79"/>
<sequence length="111" mass="12129">MTDAGLSDWDARILQGLLMPYAHRIDRVAVFGSRAAGTARPASDLDLVLYGPLTEAETDQLVTDLDESLLSLNVDVVAYERLRHPALKSRIDATAKTLYTGDMLRQLSSPA</sequence>
<dbReference type="RefSeq" id="WP_182297244.1">
    <property type="nucleotide sequence ID" value="NZ_CP059851.1"/>
</dbReference>
<dbReference type="Pfam" id="PF18765">
    <property type="entry name" value="Polbeta"/>
    <property type="match status" value="1"/>
</dbReference>
<gene>
    <name evidence="2" type="ORF">H3309_02650</name>
</gene>
<evidence type="ECO:0000259" key="1">
    <source>
        <dbReference type="Pfam" id="PF18765"/>
    </source>
</evidence>
<proteinExistence type="predicted"/>
<dbReference type="InterPro" id="IPR043519">
    <property type="entry name" value="NT_sf"/>
</dbReference>
<accession>A0A7G5IJ79</accession>
<dbReference type="SUPFAM" id="SSF81301">
    <property type="entry name" value="Nucleotidyltransferase"/>
    <property type="match status" value="1"/>
</dbReference>
<dbReference type="Gene3D" id="3.30.460.10">
    <property type="entry name" value="Beta Polymerase, domain 2"/>
    <property type="match status" value="1"/>
</dbReference>
<dbReference type="Proteomes" id="UP000515292">
    <property type="component" value="Chromosome"/>
</dbReference>
<name>A0A7G5IJ79_9SPHN</name>
<organism evidence="2 3">
    <name type="scientific">Sandaracinobacteroides saxicola</name>
    <dbReference type="NCBI Taxonomy" id="2759707"/>
    <lineage>
        <taxon>Bacteria</taxon>
        <taxon>Pseudomonadati</taxon>
        <taxon>Pseudomonadota</taxon>
        <taxon>Alphaproteobacteria</taxon>
        <taxon>Sphingomonadales</taxon>
        <taxon>Sphingosinicellaceae</taxon>
        <taxon>Sandaracinobacteroides</taxon>
    </lineage>
</organism>
<dbReference type="EMBL" id="CP059851">
    <property type="protein sequence ID" value="QMW23421.1"/>
    <property type="molecule type" value="Genomic_DNA"/>
</dbReference>